<reference evidence="9 10" key="1">
    <citation type="submission" date="2016-10" db="EMBL/GenBank/DDBJ databases">
        <authorList>
            <person name="de Groot N.N."/>
        </authorList>
    </citation>
    <scope>NUCLEOTIDE SEQUENCE [LARGE SCALE GENOMIC DNA]</scope>
    <source>
        <strain evidence="9 10">DSM 16213</strain>
    </source>
</reference>
<evidence type="ECO:0000259" key="8">
    <source>
        <dbReference type="Pfam" id="PF01432"/>
    </source>
</evidence>
<evidence type="ECO:0000256" key="1">
    <source>
        <dbReference type="ARBA" id="ARBA00006040"/>
    </source>
</evidence>
<evidence type="ECO:0000256" key="2">
    <source>
        <dbReference type="ARBA" id="ARBA00022670"/>
    </source>
</evidence>
<evidence type="ECO:0000313" key="10">
    <source>
        <dbReference type="Proteomes" id="UP000199585"/>
    </source>
</evidence>
<keyword evidence="3 7" id="KW-0479">Metal-binding</keyword>
<dbReference type="Proteomes" id="UP000199585">
    <property type="component" value="Unassembled WGS sequence"/>
</dbReference>
<dbReference type="AlphaFoldDB" id="A0A1H8D948"/>
<accession>A0A1H8D948</accession>
<proteinExistence type="inferred from homology"/>
<keyword evidence="2 7" id="KW-0645">Protease</keyword>
<evidence type="ECO:0000256" key="3">
    <source>
        <dbReference type="ARBA" id="ARBA00022723"/>
    </source>
</evidence>
<keyword evidence="10" id="KW-1185">Reference proteome</keyword>
<protein>
    <submittedName>
        <fullName evidence="9">Peptidyl-dipeptidase Dcp Metallo peptidase. MEROPS family M03A</fullName>
    </submittedName>
</protein>
<dbReference type="InterPro" id="IPR024077">
    <property type="entry name" value="Neurolysin/TOP_dom2"/>
</dbReference>
<dbReference type="GO" id="GO:0005829">
    <property type="term" value="C:cytosol"/>
    <property type="evidence" value="ECO:0007669"/>
    <property type="project" value="UniProtKB-ARBA"/>
</dbReference>
<dbReference type="RefSeq" id="WP_089901339.1">
    <property type="nucleotide sequence ID" value="NZ_FOCI01000008.1"/>
</dbReference>
<dbReference type="InterPro" id="IPR034005">
    <property type="entry name" value="M3A_DCP"/>
</dbReference>
<dbReference type="PANTHER" id="PTHR43660">
    <property type="entry name" value="DIPEPTIDYL CARBOXYPEPTIDASE"/>
    <property type="match status" value="1"/>
</dbReference>
<dbReference type="GO" id="GO:0046872">
    <property type="term" value="F:metal ion binding"/>
    <property type="evidence" value="ECO:0007669"/>
    <property type="project" value="UniProtKB-UniRule"/>
</dbReference>
<dbReference type="PANTHER" id="PTHR43660:SF1">
    <property type="entry name" value="DIPEPTIDYL CARBOXYPEPTIDASE"/>
    <property type="match status" value="1"/>
</dbReference>
<keyword evidence="4 7" id="KW-0378">Hydrolase</keyword>
<dbReference type="GO" id="GO:0004180">
    <property type="term" value="F:carboxypeptidase activity"/>
    <property type="evidence" value="ECO:0007669"/>
    <property type="project" value="TreeGrafter"/>
</dbReference>
<dbReference type="GO" id="GO:0006508">
    <property type="term" value="P:proteolysis"/>
    <property type="evidence" value="ECO:0007669"/>
    <property type="project" value="UniProtKB-KW"/>
</dbReference>
<evidence type="ECO:0000256" key="6">
    <source>
        <dbReference type="ARBA" id="ARBA00023049"/>
    </source>
</evidence>
<dbReference type="FunFam" id="3.40.390.10:FF:000009">
    <property type="entry name" value="Oligopeptidase A"/>
    <property type="match status" value="1"/>
</dbReference>
<evidence type="ECO:0000256" key="5">
    <source>
        <dbReference type="ARBA" id="ARBA00022833"/>
    </source>
</evidence>
<dbReference type="OrthoDB" id="9773538at2"/>
<sequence length="676" mass="73526">MTNPLLSDWDTPHALPPFTAIADTDFAPAVEAALTEARVNIAAIAENPEAPTFDNTVAALEGAQAVLGRVLGVFYGIAGADSTPAREALQRDFAPLLSAFGSEVTGNAQLFARIADLWARADTLGLSEEQARVLMLTQRSFVRQGAQLQGAQAERLRAVKSRLAVLGTQFTQNLLADERDWSMSLTEADMGGLPEFVVDAARAAGEACGHPGPVVTLSRSLIVPFLQFSPRRDLRQRAYAAWTARGMNGGATDNRALAAETLALRAERAELLGYASFATYKLETEMAGTPDAVRDLLMQVWTPARAAALADADKLTALLHADGIAGPLEPWDWRYYSEKRRQAEHDLDEAALKPFLQLDRMIAAAFDCAHRLFGLEFAPLDGPVYHPDVRLWEVTRDGQHVAVFMGDYFARASKRSGAWCMAMRSQQRLSGDVRPIVLNVCNFAKPGAGKPALLSYDDARTLFHEFGHALHQMLSDVTYESVSGTSVARDFVELPSQLFEHWLEVPEVLQTFATHATTGEAMPQDMLDRMLAAATYDMGFQTVEYIASAMVDLEFHAGPAPSDPMQKEAEVLASLDMPHAIGMRHATPHFAHVFAGDGYSSGYYSYMWSEVMDADAFDAFTAAGDPFDPVLAQRLEATVLSQGGSVDAATLYTQFRGRMPGVDALLRGRGLSDKAA</sequence>
<dbReference type="Pfam" id="PF01432">
    <property type="entry name" value="Peptidase_M3"/>
    <property type="match status" value="1"/>
</dbReference>
<gene>
    <name evidence="9" type="ORF">SAMN04488003_10837</name>
</gene>
<dbReference type="InterPro" id="IPR045090">
    <property type="entry name" value="Pept_M3A_M3B"/>
</dbReference>
<dbReference type="GO" id="GO:0004222">
    <property type="term" value="F:metalloendopeptidase activity"/>
    <property type="evidence" value="ECO:0007669"/>
    <property type="project" value="InterPro"/>
</dbReference>
<evidence type="ECO:0000256" key="4">
    <source>
        <dbReference type="ARBA" id="ARBA00022801"/>
    </source>
</evidence>
<dbReference type="SUPFAM" id="SSF55486">
    <property type="entry name" value="Metalloproteases ('zincins'), catalytic domain"/>
    <property type="match status" value="1"/>
</dbReference>
<dbReference type="InterPro" id="IPR001567">
    <property type="entry name" value="Pept_M3A_M3B_dom"/>
</dbReference>
<name>A0A1H8D948_9RHOB</name>
<keyword evidence="6 7" id="KW-0482">Metalloprotease</keyword>
<dbReference type="CDD" id="cd06456">
    <property type="entry name" value="M3A_DCP"/>
    <property type="match status" value="1"/>
</dbReference>
<organism evidence="9 10">
    <name type="scientific">Loktanella fryxellensis</name>
    <dbReference type="NCBI Taxonomy" id="245187"/>
    <lineage>
        <taxon>Bacteria</taxon>
        <taxon>Pseudomonadati</taxon>
        <taxon>Pseudomonadota</taxon>
        <taxon>Alphaproteobacteria</taxon>
        <taxon>Rhodobacterales</taxon>
        <taxon>Roseobacteraceae</taxon>
        <taxon>Loktanella</taxon>
    </lineage>
</organism>
<evidence type="ECO:0000313" key="9">
    <source>
        <dbReference type="EMBL" id="SEN03098.1"/>
    </source>
</evidence>
<dbReference type="EMBL" id="FOCI01000008">
    <property type="protein sequence ID" value="SEN03098.1"/>
    <property type="molecule type" value="Genomic_DNA"/>
</dbReference>
<dbReference type="Gene3D" id="1.10.1370.40">
    <property type="match status" value="1"/>
</dbReference>
<comment type="cofactor">
    <cofactor evidence="7">
        <name>Zn(2+)</name>
        <dbReference type="ChEBI" id="CHEBI:29105"/>
    </cofactor>
    <text evidence="7">Binds 1 zinc ion.</text>
</comment>
<dbReference type="Gene3D" id="3.40.390.10">
    <property type="entry name" value="Collagenase (Catalytic Domain)"/>
    <property type="match status" value="1"/>
</dbReference>
<comment type="similarity">
    <text evidence="1 7">Belongs to the peptidase M3 family.</text>
</comment>
<dbReference type="InterPro" id="IPR024079">
    <property type="entry name" value="MetalloPept_cat_dom_sf"/>
</dbReference>
<feature type="domain" description="Peptidase M3A/M3B catalytic" evidence="8">
    <location>
        <begin position="226"/>
        <end position="670"/>
    </location>
</feature>
<keyword evidence="5 7" id="KW-0862">Zinc</keyword>
<dbReference type="STRING" id="245187.SAMN04488003_10837"/>
<dbReference type="Gene3D" id="1.10.1370.10">
    <property type="entry name" value="Neurolysin, domain 3"/>
    <property type="match status" value="1"/>
</dbReference>
<evidence type="ECO:0000256" key="7">
    <source>
        <dbReference type="RuleBase" id="RU003435"/>
    </source>
</evidence>